<feature type="transmembrane region" description="Helical" evidence="3">
    <location>
        <begin position="36"/>
        <end position="55"/>
    </location>
</feature>
<dbReference type="OrthoDB" id="4424606at2"/>
<evidence type="ECO:0000313" key="5">
    <source>
        <dbReference type="EMBL" id="RNL49481.1"/>
    </source>
</evidence>
<protein>
    <submittedName>
        <fullName evidence="5">DUF4352 domain-containing protein</fullName>
    </submittedName>
</protein>
<proteinExistence type="predicted"/>
<keyword evidence="3" id="KW-1133">Transmembrane helix</keyword>
<evidence type="ECO:0000256" key="3">
    <source>
        <dbReference type="SAM" id="Phobius"/>
    </source>
</evidence>
<sequence>MTENSTKTDVKGAKAQAAADKAYRKASRPWFKKKRFIFPLILVLIIIITVASNSGKKDATTTSSPEASTPSTQASPAKAAAAAFPGAKDTDVVGKGGDALKIGDATVTSTALINGDATLGATLCTTVSLQNASKDTLNFTIFDWKLQSPSGTILTSGFSGSKNLLSTGEIAPGGTATGDVCFDNKQAAPGQYIALYQPTFKFFTNRAAWINTL</sequence>
<feature type="region of interest" description="Disordered" evidence="2">
    <location>
        <begin position="55"/>
        <end position="78"/>
    </location>
</feature>
<keyword evidence="3" id="KW-0812">Transmembrane</keyword>
<gene>
    <name evidence="5" type="ORF">D7003_18525</name>
</gene>
<evidence type="ECO:0000313" key="6">
    <source>
        <dbReference type="Proteomes" id="UP000273807"/>
    </source>
</evidence>
<evidence type="ECO:0000259" key="4">
    <source>
        <dbReference type="Pfam" id="PF11611"/>
    </source>
</evidence>
<feature type="compositionally biased region" description="Low complexity" evidence="2">
    <location>
        <begin position="60"/>
        <end position="78"/>
    </location>
</feature>
<dbReference type="Proteomes" id="UP000273807">
    <property type="component" value="Unassembled WGS sequence"/>
</dbReference>
<keyword evidence="3" id="KW-0472">Membrane</keyword>
<reference evidence="5 6" key="1">
    <citation type="submission" date="2018-10" db="EMBL/GenBank/DDBJ databases">
        <title>Genome sequencing of Arthrobacter oryzae TNB02.</title>
        <authorList>
            <person name="Cho Y.-J."/>
            <person name="Cho A."/>
            <person name="Kim O.-S."/>
        </authorList>
    </citation>
    <scope>NUCLEOTIDE SEQUENCE [LARGE SCALE GENOMIC DNA]</scope>
    <source>
        <strain evidence="5 6">TNB02</strain>
    </source>
</reference>
<dbReference type="InterPro" id="IPR029051">
    <property type="entry name" value="DUF4352"/>
</dbReference>
<comment type="caution">
    <text evidence="5">The sequence shown here is derived from an EMBL/GenBank/DDBJ whole genome shotgun (WGS) entry which is preliminary data.</text>
</comment>
<feature type="domain" description="DUF4352" evidence="4">
    <location>
        <begin position="121"/>
        <end position="190"/>
    </location>
</feature>
<dbReference type="EMBL" id="RBED01000139">
    <property type="protein sequence ID" value="RNL49481.1"/>
    <property type="molecule type" value="Genomic_DNA"/>
</dbReference>
<accession>A0A3N0BMK7</accession>
<dbReference type="RefSeq" id="WP_123256889.1">
    <property type="nucleotide sequence ID" value="NZ_RBED01000139.1"/>
</dbReference>
<dbReference type="InterPro" id="IPR029050">
    <property type="entry name" value="Immunoprotect_excell_Ig-like"/>
</dbReference>
<keyword evidence="6" id="KW-1185">Reference proteome</keyword>
<dbReference type="Pfam" id="PF11611">
    <property type="entry name" value="DUF4352"/>
    <property type="match status" value="1"/>
</dbReference>
<evidence type="ECO:0000256" key="1">
    <source>
        <dbReference type="ARBA" id="ARBA00022729"/>
    </source>
</evidence>
<dbReference type="Gene3D" id="2.60.40.1240">
    <property type="match status" value="1"/>
</dbReference>
<keyword evidence="1" id="KW-0732">Signal</keyword>
<organism evidence="5 6">
    <name type="scientific">Arthrobacter oryzae</name>
    <dbReference type="NCBI Taxonomy" id="409290"/>
    <lineage>
        <taxon>Bacteria</taxon>
        <taxon>Bacillati</taxon>
        <taxon>Actinomycetota</taxon>
        <taxon>Actinomycetes</taxon>
        <taxon>Micrococcales</taxon>
        <taxon>Micrococcaceae</taxon>
        <taxon>Arthrobacter</taxon>
    </lineage>
</organism>
<dbReference type="AlphaFoldDB" id="A0A3N0BMK7"/>
<evidence type="ECO:0000256" key="2">
    <source>
        <dbReference type="SAM" id="MobiDB-lite"/>
    </source>
</evidence>
<name>A0A3N0BMK7_9MICC</name>